<sequence length="488" mass="52379">MTTNEQPRTQWLGRWGFVLAATGSAVGLGNIWKFPYMTGEYGGGAFVLVYLACILCIGMPVMMAEIALGRRGRGSPIDAIRRVTTESGRSSAWSLLGWMAMACGFMILCFYVVVAGWAFSYLWKMLSGGLAGTSVDDMAAIFGANNANPFNLGAWSTLVTVATMVIVGKGVQAGIERSVSWMMPGMVVMLLIMIVYGMFSGGFGDALHFLFAFNASDLSSEGTLAAMGHAFFTLSLASGAILTYGSYLPRNASIGRTTLAVAAADTAVALMAGLAIFPVIFANGMEPGSGPGLIFMSLPLAFQAMPFGTLFGILFFIMLAMAALTSSISMVEATVSWLTDNKGVSRRAAAWGTGIVLWIISTLAMLSFNLGADWTVAGKNFFDWLDFLTSRFMMPLGGLGMVLLAGFVLKSQVMRDELALSPFVHGLWLFMVRYVSPLGILVIFVDALGWISLDFSLHWYWLALILIVITVIGELASPRLWRLAGSKA</sequence>
<dbReference type="InterPro" id="IPR037272">
    <property type="entry name" value="SNS_sf"/>
</dbReference>
<dbReference type="EMBL" id="CP038437">
    <property type="protein sequence ID" value="QEM81584.1"/>
    <property type="molecule type" value="Genomic_DNA"/>
</dbReference>
<evidence type="ECO:0000256" key="4">
    <source>
        <dbReference type="ARBA" id="ARBA00022989"/>
    </source>
</evidence>
<accession>A0A5C1NEA9</accession>
<dbReference type="RefSeq" id="WP_149284595.1">
    <property type="nucleotide sequence ID" value="NZ_CP038437.2"/>
</dbReference>
<dbReference type="CDD" id="cd10336">
    <property type="entry name" value="SLC6sbd_Tyt1-Like"/>
    <property type="match status" value="1"/>
</dbReference>
<dbReference type="Proteomes" id="UP000324285">
    <property type="component" value="Chromosome"/>
</dbReference>
<dbReference type="PRINTS" id="PR00176">
    <property type="entry name" value="NANEUSMPORT"/>
</dbReference>
<feature type="transmembrane region" description="Helical" evidence="7">
    <location>
        <begin position="95"/>
        <end position="119"/>
    </location>
</feature>
<keyword evidence="3 6" id="KW-0812">Transmembrane</keyword>
<feature type="transmembrane region" description="Helical" evidence="7">
    <location>
        <begin position="152"/>
        <end position="171"/>
    </location>
</feature>
<keyword evidence="4 7" id="KW-1133">Transmembrane helix</keyword>
<comment type="similarity">
    <text evidence="6">Belongs to the sodium:neurotransmitter symporter (SNF) (TC 2.A.22) family.</text>
</comment>
<dbReference type="Gene3D" id="1.20.1740.10">
    <property type="entry name" value="Amino acid/polyamine transporter I"/>
    <property type="match status" value="1"/>
</dbReference>
<feature type="transmembrane region" description="Helical" evidence="7">
    <location>
        <begin position="392"/>
        <end position="409"/>
    </location>
</feature>
<dbReference type="SUPFAM" id="SSF161070">
    <property type="entry name" value="SNF-like"/>
    <property type="match status" value="1"/>
</dbReference>
<feature type="transmembrane region" description="Helical" evidence="7">
    <location>
        <begin position="224"/>
        <end position="247"/>
    </location>
</feature>
<dbReference type="PROSITE" id="PS00610">
    <property type="entry name" value="NA_NEUROTRAN_SYMP_1"/>
    <property type="match status" value="1"/>
</dbReference>
<dbReference type="OrthoDB" id="9762833at2"/>
<proteinExistence type="inferred from homology"/>
<feature type="transmembrane region" description="Helical" evidence="7">
    <location>
        <begin position="259"/>
        <end position="281"/>
    </location>
</feature>
<evidence type="ECO:0000256" key="5">
    <source>
        <dbReference type="ARBA" id="ARBA00023136"/>
    </source>
</evidence>
<feature type="transmembrane region" description="Helical" evidence="7">
    <location>
        <begin position="349"/>
        <end position="372"/>
    </location>
</feature>
<dbReference type="GO" id="GO:0015293">
    <property type="term" value="F:symporter activity"/>
    <property type="evidence" value="ECO:0007669"/>
    <property type="project" value="UniProtKB-KW"/>
</dbReference>
<dbReference type="InterPro" id="IPR047218">
    <property type="entry name" value="YocR/YhdH-like"/>
</dbReference>
<comment type="subcellular location">
    <subcellularLocation>
        <location evidence="1">Membrane</location>
        <topology evidence="1">Multi-pass membrane protein</topology>
    </subcellularLocation>
</comment>
<feature type="transmembrane region" description="Helical" evidence="7">
    <location>
        <begin position="301"/>
        <end position="328"/>
    </location>
</feature>
<feature type="transmembrane region" description="Helical" evidence="7">
    <location>
        <begin position="430"/>
        <end position="453"/>
    </location>
</feature>
<dbReference type="PROSITE" id="PS50267">
    <property type="entry name" value="NA_NEUROTRAN_SYMP_3"/>
    <property type="match status" value="1"/>
</dbReference>
<evidence type="ECO:0000256" key="1">
    <source>
        <dbReference type="ARBA" id="ARBA00004141"/>
    </source>
</evidence>
<evidence type="ECO:0000313" key="9">
    <source>
        <dbReference type="Proteomes" id="UP000324285"/>
    </source>
</evidence>
<feature type="transmembrane region" description="Helical" evidence="7">
    <location>
        <begin position="12"/>
        <end position="32"/>
    </location>
</feature>
<dbReference type="PANTHER" id="PTHR42948:SF1">
    <property type="entry name" value="TRANSPORTER"/>
    <property type="match status" value="1"/>
</dbReference>
<evidence type="ECO:0000313" key="8">
    <source>
        <dbReference type="EMBL" id="QEM81584.1"/>
    </source>
</evidence>
<feature type="transmembrane region" description="Helical" evidence="7">
    <location>
        <begin position="44"/>
        <end position="68"/>
    </location>
</feature>
<keyword evidence="6" id="KW-0769">Symport</keyword>
<protein>
    <recommendedName>
        <fullName evidence="6">Transporter</fullName>
    </recommendedName>
</protein>
<evidence type="ECO:0000256" key="2">
    <source>
        <dbReference type="ARBA" id="ARBA00022448"/>
    </source>
</evidence>
<evidence type="ECO:0000256" key="6">
    <source>
        <dbReference type="RuleBase" id="RU003732"/>
    </source>
</evidence>
<dbReference type="NCBIfam" id="NF037979">
    <property type="entry name" value="Na_transp"/>
    <property type="match status" value="1"/>
</dbReference>
<gene>
    <name evidence="8" type="ORF">E4T21_08530</name>
</gene>
<dbReference type="InterPro" id="IPR000175">
    <property type="entry name" value="Na/ntran_symport"/>
</dbReference>
<name>A0A5C1NEA9_9GAMM</name>
<evidence type="ECO:0000256" key="3">
    <source>
        <dbReference type="ARBA" id="ARBA00022692"/>
    </source>
</evidence>
<organism evidence="8 9">
    <name type="scientific">Halomonas binhaiensis</name>
    <dbReference type="NCBI Taxonomy" id="2562282"/>
    <lineage>
        <taxon>Bacteria</taxon>
        <taxon>Pseudomonadati</taxon>
        <taxon>Pseudomonadota</taxon>
        <taxon>Gammaproteobacteria</taxon>
        <taxon>Oceanospirillales</taxon>
        <taxon>Halomonadaceae</taxon>
        <taxon>Halomonas</taxon>
    </lineage>
</organism>
<keyword evidence="2 6" id="KW-0813">Transport</keyword>
<evidence type="ECO:0000256" key="7">
    <source>
        <dbReference type="SAM" id="Phobius"/>
    </source>
</evidence>
<dbReference type="AlphaFoldDB" id="A0A5C1NEA9"/>
<dbReference type="GO" id="GO:0016020">
    <property type="term" value="C:membrane"/>
    <property type="evidence" value="ECO:0007669"/>
    <property type="project" value="UniProtKB-SubCell"/>
</dbReference>
<dbReference type="KEGG" id="hbh:E4T21_08530"/>
<dbReference type="PANTHER" id="PTHR42948">
    <property type="entry name" value="TRANSPORTER"/>
    <property type="match status" value="1"/>
</dbReference>
<reference evidence="8" key="1">
    <citation type="submission" date="2021-02" db="EMBL/GenBank/DDBJ databases">
        <title>Strain Y2R2, a novel species of the genus Halomonas.</title>
        <authorList>
            <person name="Huang H."/>
        </authorList>
    </citation>
    <scope>NUCLEOTIDE SEQUENCE</scope>
    <source>
        <strain evidence="8">Y2R2</strain>
    </source>
</reference>
<dbReference type="Pfam" id="PF00209">
    <property type="entry name" value="SNF"/>
    <property type="match status" value="2"/>
</dbReference>
<keyword evidence="5 7" id="KW-0472">Membrane</keyword>
<keyword evidence="9" id="KW-1185">Reference proteome</keyword>
<feature type="transmembrane region" description="Helical" evidence="7">
    <location>
        <begin position="183"/>
        <end position="204"/>
    </location>
</feature>
<feature type="transmembrane region" description="Helical" evidence="7">
    <location>
        <begin position="459"/>
        <end position="477"/>
    </location>
</feature>